<feature type="short sequence motif" description="Cx2C motif 1" evidence="9">
    <location>
        <begin position="261"/>
        <end position="264"/>
    </location>
</feature>
<dbReference type="Proteomes" id="UP000054097">
    <property type="component" value="Unassembled WGS sequence"/>
</dbReference>
<keyword evidence="9" id="KW-0001">2Fe-2S</keyword>
<dbReference type="InterPro" id="IPR046408">
    <property type="entry name" value="CIAPIN1"/>
</dbReference>
<feature type="domain" description="Fe-S cluster assembly protein Dre2 N-terminal" evidence="12">
    <location>
        <begin position="24"/>
        <end position="127"/>
    </location>
</feature>
<comment type="similarity">
    <text evidence="2 9">Belongs to the anamorsin family.</text>
</comment>
<evidence type="ECO:0000259" key="11">
    <source>
        <dbReference type="Pfam" id="PF05093"/>
    </source>
</evidence>
<evidence type="ECO:0000313" key="14">
    <source>
        <dbReference type="Proteomes" id="UP000054097"/>
    </source>
</evidence>
<dbReference type="GO" id="GO:0051539">
    <property type="term" value="F:4 iron, 4 sulfur cluster binding"/>
    <property type="evidence" value="ECO:0007669"/>
    <property type="project" value="UniProtKB-KW"/>
</dbReference>
<evidence type="ECO:0000256" key="2">
    <source>
        <dbReference type="ARBA" id="ARBA00008169"/>
    </source>
</evidence>
<feature type="binding site" evidence="9">
    <location>
        <position position="208"/>
    </location>
    <ligand>
        <name>[2Fe-2S] cluster</name>
        <dbReference type="ChEBI" id="CHEBI:190135"/>
    </ligand>
</feature>
<dbReference type="GO" id="GO:0005758">
    <property type="term" value="C:mitochondrial intermembrane space"/>
    <property type="evidence" value="ECO:0007669"/>
    <property type="project" value="UniProtKB-SubCell"/>
</dbReference>
<comment type="cofactor">
    <cofactor evidence="9">
        <name>[2Fe-2S] cluster</name>
        <dbReference type="ChEBI" id="CHEBI:190135"/>
    </cofactor>
</comment>
<evidence type="ECO:0000259" key="12">
    <source>
        <dbReference type="Pfam" id="PF16803"/>
    </source>
</evidence>
<evidence type="ECO:0000256" key="10">
    <source>
        <dbReference type="SAM" id="MobiDB-lite"/>
    </source>
</evidence>
<name>A0A0C3AIQ5_SERVB</name>
<dbReference type="HOGENOM" id="CLU_054098_0_0_1"/>
<feature type="binding site" evidence="9">
    <location>
        <position position="205"/>
    </location>
    <ligand>
        <name>[2Fe-2S] cluster</name>
        <dbReference type="ChEBI" id="CHEBI:190135"/>
    </ligand>
</feature>
<keyword evidence="8 9" id="KW-0496">Mitochondrion</keyword>
<organism evidence="13 14">
    <name type="scientific">Serendipita vermifera MAFF 305830</name>
    <dbReference type="NCBI Taxonomy" id="933852"/>
    <lineage>
        <taxon>Eukaryota</taxon>
        <taxon>Fungi</taxon>
        <taxon>Dikarya</taxon>
        <taxon>Basidiomycota</taxon>
        <taxon>Agaricomycotina</taxon>
        <taxon>Agaricomycetes</taxon>
        <taxon>Sebacinales</taxon>
        <taxon>Serendipitaceae</taxon>
        <taxon>Serendipita</taxon>
    </lineage>
</organism>
<dbReference type="Pfam" id="PF16803">
    <property type="entry name" value="DRE2_N"/>
    <property type="match status" value="1"/>
</dbReference>
<comment type="domain">
    <text evidence="9">The C-terminal domain binds 2 Fe-S clusters but is otherwise mostly in an intrinsically disordered conformation.</text>
</comment>
<dbReference type="InterPro" id="IPR007785">
    <property type="entry name" value="Anamorsin"/>
</dbReference>
<dbReference type="Gene3D" id="3.40.50.11000">
    <property type="entry name" value="Fe-S cluster assembly protein Dre2, N-terminal domain"/>
    <property type="match status" value="1"/>
</dbReference>
<evidence type="ECO:0000256" key="7">
    <source>
        <dbReference type="ARBA" id="ARBA00023014"/>
    </source>
</evidence>
<accession>A0A0C3AIQ5</accession>
<feature type="binding site" evidence="9">
    <location>
        <position position="210"/>
    </location>
    <ligand>
        <name>[2Fe-2S] cluster</name>
        <dbReference type="ChEBI" id="CHEBI:190135"/>
    </ligand>
</feature>
<feature type="region of interest" description="Disordered" evidence="10">
    <location>
        <begin position="122"/>
        <end position="145"/>
    </location>
</feature>
<dbReference type="GO" id="GO:0046872">
    <property type="term" value="F:metal ion binding"/>
    <property type="evidence" value="ECO:0007669"/>
    <property type="project" value="UniProtKB-KW"/>
</dbReference>
<sequence>MATTETVNGSDKENVLAIGSLGSAQDESYLNLLSSLSSEKKNVDNHMMDRILEDAVQPIANRYDSAYIVLTQDDYTSMGDNLGRLLSFISQSLVDNGQVTLQGLPSSSSSISSTISASGFTLSQSGNAEDTTTTLTAHKKQSAPKSIALPKRQTNKLQKAAIWSYSDPSTPTLDPTSLLQPSDLARPIPTCEPVVAGAPRRKKACKGCTCGLAELEAEEAKDKKVVMLNGVVDGEAVAVTLDEKQRLIEAAAKASKATSSCGSCFLGDAFRCASCPYLGLPAFKPGEKVQIDVGMDDI</sequence>
<dbReference type="InterPro" id="IPR031838">
    <property type="entry name" value="Dre2_N"/>
</dbReference>
<feature type="binding site" evidence="9">
    <location>
        <position position="264"/>
    </location>
    <ligand>
        <name>[4Fe-4S] cluster</name>
        <dbReference type="ChEBI" id="CHEBI:49883"/>
    </ligand>
</feature>
<comment type="domain">
    <text evidence="9">The twin Cx2C motifs are involved in the recognition by the mitochondrial MIA40-ERV1 disulfide relay system. The formation of 2 disulfide bonds in the Cx2C motifs through dithiol/disulfide exchange reactions effectively traps the protein in the mitochondrial intermembrane space.</text>
</comment>
<comment type="domain">
    <text evidence="9">The N-terminal domain has structural similarity with S-adenosyl-L-methionine-dependent methyltransferases, but does not bind S-adenosyl-L-methionine. It is required for correct assembly of the 2 Fe-S clusters.</text>
</comment>
<dbReference type="GO" id="GO:0009055">
    <property type="term" value="F:electron transfer activity"/>
    <property type="evidence" value="ECO:0007669"/>
    <property type="project" value="UniProtKB-UniRule"/>
</dbReference>
<evidence type="ECO:0000256" key="5">
    <source>
        <dbReference type="ARBA" id="ARBA00022723"/>
    </source>
</evidence>
<feature type="domain" description="Anamorsin C-terminal" evidence="11">
    <location>
        <begin position="190"/>
        <end position="291"/>
    </location>
</feature>
<keyword evidence="7 9" id="KW-0411">Iron-sulfur</keyword>
<feature type="binding site" evidence="9">
    <location>
        <position position="275"/>
    </location>
    <ligand>
        <name>[4Fe-4S] cluster</name>
        <dbReference type="ChEBI" id="CHEBI:49883"/>
    </ligand>
</feature>
<feature type="compositionally biased region" description="Polar residues" evidence="10">
    <location>
        <begin position="122"/>
        <end position="136"/>
    </location>
</feature>
<dbReference type="STRING" id="933852.A0A0C3AIQ5"/>
<evidence type="ECO:0000256" key="6">
    <source>
        <dbReference type="ARBA" id="ARBA00023004"/>
    </source>
</evidence>
<dbReference type="OrthoDB" id="311633at2759"/>
<evidence type="ECO:0000313" key="13">
    <source>
        <dbReference type="EMBL" id="KIM19949.1"/>
    </source>
</evidence>
<feature type="region of interest" description="Fe-S binding site B" evidence="9">
    <location>
        <begin position="261"/>
        <end position="275"/>
    </location>
</feature>
<dbReference type="HAMAP" id="MF_03115">
    <property type="entry name" value="Anamorsin"/>
    <property type="match status" value="1"/>
</dbReference>
<reference evidence="13 14" key="1">
    <citation type="submission" date="2014-04" db="EMBL/GenBank/DDBJ databases">
        <authorList>
            <consortium name="DOE Joint Genome Institute"/>
            <person name="Kuo A."/>
            <person name="Zuccaro A."/>
            <person name="Kohler A."/>
            <person name="Nagy L.G."/>
            <person name="Floudas D."/>
            <person name="Copeland A."/>
            <person name="Barry K.W."/>
            <person name="Cichocki N."/>
            <person name="Veneault-Fourrey C."/>
            <person name="LaButti K."/>
            <person name="Lindquist E.A."/>
            <person name="Lipzen A."/>
            <person name="Lundell T."/>
            <person name="Morin E."/>
            <person name="Murat C."/>
            <person name="Sun H."/>
            <person name="Tunlid A."/>
            <person name="Henrissat B."/>
            <person name="Grigoriev I.V."/>
            <person name="Hibbett D.S."/>
            <person name="Martin F."/>
            <person name="Nordberg H.P."/>
            <person name="Cantor M.N."/>
            <person name="Hua S.X."/>
        </authorList>
    </citation>
    <scope>NUCLEOTIDE SEQUENCE [LARGE SCALE GENOMIC DNA]</scope>
    <source>
        <strain evidence="13 14">MAFF 305830</strain>
    </source>
</reference>
<keyword evidence="4 9" id="KW-0963">Cytoplasm</keyword>
<dbReference type="GO" id="GO:0051537">
    <property type="term" value="F:2 iron, 2 sulfur cluster binding"/>
    <property type="evidence" value="ECO:0007669"/>
    <property type="project" value="UniProtKB-UniRule"/>
</dbReference>
<feature type="binding site" evidence="9">
    <location>
        <position position="261"/>
    </location>
    <ligand>
        <name>[4Fe-4S] cluster</name>
        <dbReference type="ChEBI" id="CHEBI:49883"/>
    </ligand>
</feature>
<dbReference type="Pfam" id="PF05093">
    <property type="entry name" value="CIAPIN1"/>
    <property type="match status" value="1"/>
</dbReference>
<dbReference type="PANTHER" id="PTHR13273">
    <property type="entry name" value="ANAMORSIN"/>
    <property type="match status" value="1"/>
</dbReference>
<evidence type="ECO:0000256" key="4">
    <source>
        <dbReference type="ARBA" id="ARBA00022490"/>
    </source>
</evidence>
<evidence type="ECO:0000256" key="3">
    <source>
        <dbReference type="ARBA" id="ARBA00022485"/>
    </source>
</evidence>
<evidence type="ECO:0000256" key="1">
    <source>
        <dbReference type="ARBA" id="ARBA00001966"/>
    </source>
</evidence>
<keyword evidence="3 9" id="KW-0004">4Fe-4S</keyword>
<comment type="cofactor">
    <cofactor evidence="1 9">
        <name>[4Fe-4S] cluster</name>
        <dbReference type="ChEBI" id="CHEBI:49883"/>
    </cofactor>
</comment>
<keyword evidence="14" id="KW-1185">Reference proteome</keyword>
<comment type="caution">
    <text evidence="9">Lacks conserved residue(s) required for the propagation of feature annotation.</text>
</comment>
<proteinExistence type="inferred from homology"/>
<feature type="short sequence motif" description="Cx2C motif 2" evidence="9">
    <location>
        <begin position="272"/>
        <end position="275"/>
    </location>
</feature>
<feature type="binding site" evidence="9">
    <location>
        <position position="272"/>
    </location>
    <ligand>
        <name>[4Fe-4S] cluster</name>
        <dbReference type="ChEBI" id="CHEBI:49883"/>
    </ligand>
</feature>
<comment type="subcellular location">
    <subcellularLocation>
        <location evidence="9">Cytoplasm</location>
    </subcellularLocation>
    <subcellularLocation>
        <location evidence="9">Mitochondrion intermembrane space</location>
    </subcellularLocation>
</comment>
<evidence type="ECO:0000256" key="9">
    <source>
        <dbReference type="HAMAP-Rule" id="MF_03115"/>
    </source>
</evidence>
<gene>
    <name evidence="13" type="ORF">M408DRAFT_334201</name>
</gene>
<dbReference type="EMBL" id="KN824502">
    <property type="protein sequence ID" value="KIM19949.1"/>
    <property type="molecule type" value="Genomic_DNA"/>
</dbReference>
<reference evidence="14" key="2">
    <citation type="submission" date="2015-01" db="EMBL/GenBank/DDBJ databases">
        <title>Evolutionary Origins and Diversification of the Mycorrhizal Mutualists.</title>
        <authorList>
            <consortium name="DOE Joint Genome Institute"/>
            <consortium name="Mycorrhizal Genomics Consortium"/>
            <person name="Kohler A."/>
            <person name="Kuo A."/>
            <person name="Nagy L.G."/>
            <person name="Floudas D."/>
            <person name="Copeland A."/>
            <person name="Barry K.W."/>
            <person name="Cichocki N."/>
            <person name="Veneault-Fourrey C."/>
            <person name="LaButti K."/>
            <person name="Lindquist E.A."/>
            <person name="Lipzen A."/>
            <person name="Lundell T."/>
            <person name="Morin E."/>
            <person name="Murat C."/>
            <person name="Riley R."/>
            <person name="Ohm R."/>
            <person name="Sun H."/>
            <person name="Tunlid A."/>
            <person name="Henrissat B."/>
            <person name="Grigoriev I.V."/>
            <person name="Hibbett D.S."/>
            <person name="Martin F."/>
        </authorList>
    </citation>
    <scope>NUCLEOTIDE SEQUENCE [LARGE SCALE GENOMIC DNA]</scope>
    <source>
        <strain evidence="14">MAFF 305830</strain>
    </source>
</reference>
<dbReference type="AlphaFoldDB" id="A0A0C3AIQ5"/>
<keyword evidence="6 9" id="KW-0408">Iron</keyword>
<feature type="binding site" evidence="9">
    <location>
        <position position="191"/>
    </location>
    <ligand>
        <name>[2Fe-2S] cluster</name>
        <dbReference type="ChEBI" id="CHEBI:190135"/>
    </ligand>
</feature>
<keyword evidence="5 9" id="KW-0479">Metal-binding</keyword>
<evidence type="ECO:0000256" key="8">
    <source>
        <dbReference type="ARBA" id="ARBA00023128"/>
    </source>
</evidence>
<dbReference type="GO" id="GO:0016226">
    <property type="term" value="P:iron-sulfur cluster assembly"/>
    <property type="evidence" value="ECO:0007669"/>
    <property type="project" value="UniProtKB-UniRule"/>
</dbReference>
<dbReference type="PANTHER" id="PTHR13273:SF14">
    <property type="entry name" value="ANAMORSIN"/>
    <property type="match status" value="1"/>
</dbReference>
<protein>
    <submittedName>
        <fullName evidence="13">Uncharacterized protein</fullName>
    </submittedName>
</protein>